<feature type="region of interest" description="Disordered" evidence="2">
    <location>
        <begin position="156"/>
        <end position="188"/>
    </location>
</feature>
<dbReference type="SMART" id="SM00355">
    <property type="entry name" value="ZnF_C2H2"/>
    <property type="match status" value="3"/>
</dbReference>
<protein>
    <recommendedName>
        <fullName evidence="3">C2H2-type domain-containing protein</fullName>
    </recommendedName>
</protein>
<dbReference type="Gene3D" id="3.30.160.60">
    <property type="entry name" value="Classic Zinc Finger"/>
    <property type="match status" value="1"/>
</dbReference>
<sequence>MVLQRPRKPYSRKTRSKLVVQRSFKQSDKPRVQCPQCPSTVGREYDLKRHMLLHLRPKAKDKKSYHCSLCPFKALQKKNWEHHFNVYHDENPKIFWCLIPGCDFEGLDPSSYTTHCKLMHDTRPSMLYGTIGRSKHPAYDKLTKTDLEHDLLAFAEEDPEEDVSPEMDPSYAPNAPRPPPPVEVNYPEPDVREAGYTAKSPSAHSPSFVVHQGAGVRGGCCATKSPSPSLIVRQEACTRVEKSSSTSTTFFHDASTPYAVPTLRSCTWSTEELRAATHRHRDGGKSNVHSSGTHLPVQSPVAAPAKIGAIATNGAMLSFASSFATEAKRVVLPPCSSLPDPMSWVPPPPQAVASLAPLMALASDVTSGAERRNNSPGVFASSPYYRPEAALSHGHHQAVSYYRMHTGV</sequence>
<keyword evidence="1" id="KW-0862">Zinc</keyword>
<accession>R7S2R6</accession>
<gene>
    <name evidence="4" type="ORF">PUNSTDRAFT_146334</name>
</gene>
<evidence type="ECO:0000259" key="3">
    <source>
        <dbReference type="PROSITE" id="PS50157"/>
    </source>
</evidence>
<dbReference type="InterPro" id="IPR013087">
    <property type="entry name" value="Znf_C2H2_type"/>
</dbReference>
<evidence type="ECO:0000256" key="1">
    <source>
        <dbReference type="PROSITE-ProRule" id="PRU00042"/>
    </source>
</evidence>
<feature type="domain" description="C2H2-type" evidence="3">
    <location>
        <begin position="32"/>
        <end position="59"/>
    </location>
</feature>
<dbReference type="EMBL" id="JH687553">
    <property type="protein sequence ID" value="EIN04675.1"/>
    <property type="molecule type" value="Genomic_DNA"/>
</dbReference>
<keyword evidence="5" id="KW-1185">Reference proteome</keyword>
<keyword evidence="1" id="KW-0479">Metal-binding</keyword>
<feature type="compositionally biased region" description="Acidic residues" evidence="2">
    <location>
        <begin position="156"/>
        <end position="165"/>
    </location>
</feature>
<evidence type="ECO:0000256" key="2">
    <source>
        <dbReference type="SAM" id="MobiDB-lite"/>
    </source>
</evidence>
<dbReference type="OrthoDB" id="3069995at2759"/>
<dbReference type="GeneID" id="18881615"/>
<organism evidence="4 5">
    <name type="scientific">Punctularia strigosozonata (strain HHB-11173)</name>
    <name type="common">White-rot fungus</name>
    <dbReference type="NCBI Taxonomy" id="741275"/>
    <lineage>
        <taxon>Eukaryota</taxon>
        <taxon>Fungi</taxon>
        <taxon>Dikarya</taxon>
        <taxon>Basidiomycota</taxon>
        <taxon>Agaricomycotina</taxon>
        <taxon>Agaricomycetes</taxon>
        <taxon>Corticiales</taxon>
        <taxon>Punctulariaceae</taxon>
        <taxon>Punctularia</taxon>
    </lineage>
</organism>
<evidence type="ECO:0000313" key="5">
    <source>
        <dbReference type="Proteomes" id="UP000054196"/>
    </source>
</evidence>
<dbReference type="PROSITE" id="PS50157">
    <property type="entry name" value="ZINC_FINGER_C2H2_2"/>
    <property type="match status" value="1"/>
</dbReference>
<dbReference type="Proteomes" id="UP000054196">
    <property type="component" value="Unassembled WGS sequence"/>
</dbReference>
<dbReference type="PROSITE" id="PS00028">
    <property type="entry name" value="ZINC_FINGER_C2H2_1"/>
    <property type="match status" value="1"/>
</dbReference>
<keyword evidence="1" id="KW-0863">Zinc-finger</keyword>
<dbReference type="AlphaFoldDB" id="R7S2R6"/>
<dbReference type="GO" id="GO:0008270">
    <property type="term" value="F:zinc ion binding"/>
    <property type="evidence" value="ECO:0007669"/>
    <property type="project" value="UniProtKB-KW"/>
</dbReference>
<dbReference type="KEGG" id="psq:PUNSTDRAFT_146334"/>
<name>R7S2R6_PUNST</name>
<evidence type="ECO:0000313" key="4">
    <source>
        <dbReference type="EMBL" id="EIN04675.1"/>
    </source>
</evidence>
<reference evidence="5" key="1">
    <citation type="journal article" date="2012" name="Science">
        <title>The Paleozoic origin of enzymatic lignin decomposition reconstructed from 31 fungal genomes.</title>
        <authorList>
            <person name="Floudas D."/>
            <person name="Binder M."/>
            <person name="Riley R."/>
            <person name="Barry K."/>
            <person name="Blanchette R.A."/>
            <person name="Henrissat B."/>
            <person name="Martinez A.T."/>
            <person name="Otillar R."/>
            <person name="Spatafora J.W."/>
            <person name="Yadav J.S."/>
            <person name="Aerts A."/>
            <person name="Benoit I."/>
            <person name="Boyd A."/>
            <person name="Carlson A."/>
            <person name="Copeland A."/>
            <person name="Coutinho P.M."/>
            <person name="de Vries R.P."/>
            <person name="Ferreira P."/>
            <person name="Findley K."/>
            <person name="Foster B."/>
            <person name="Gaskell J."/>
            <person name="Glotzer D."/>
            <person name="Gorecki P."/>
            <person name="Heitman J."/>
            <person name="Hesse C."/>
            <person name="Hori C."/>
            <person name="Igarashi K."/>
            <person name="Jurgens J.A."/>
            <person name="Kallen N."/>
            <person name="Kersten P."/>
            <person name="Kohler A."/>
            <person name="Kuees U."/>
            <person name="Kumar T.K.A."/>
            <person name="Kuo A."/>
            <person name="LaButti K."/>
            <person name="Larrondo L.F."/>
            <person name="Lindquist E."/>
            <person name="Ling A."/>
            <person name="Lombard V."/>
            <person name="Lucas S."/>
            <person name="Lundell T."/>
            <person name="Martin R."/>
            <person name="McLaughlin D.J."/>
            <person name="Morgenstern I."/>
            <person name="Morin E."/>
            <person name="Murat C."/>
            <person name="Nagy L.G."/>
            <person name="Nolan M."/>
            <person name="Ohm R.A."/>
            <person name="Patyshakuliyeva A."/>
            <person name="Rokas A."/>
            <person name="Ruiz-Duenas F.J."/>
            <person name="Sabat G."/>
            <person name="Salamov A."/>
            <person name="Samejima M."/>
            <person name="Schmutz J."/>
            <person name="Slot J.C."/>
            <person name="St John F."/>
            <person name="Stenlid J."/>
            <person name="Sun H."/>
            <person name="Sun S."/>
            <person name="Syed K."/>
            <person name="Tsang A."/>
            <person name="Wiebenga A."/>
            <person name="Young D."/>
            <person name="Pisabarro A."/>
            <person name="Eastwood D.C."/>
            <person name="Martin F."/>
            <person name="Cullen D."/>
            <person name="Grigoriev I.V."/>
            <person name="Hibbett D.S."/>
        </authorList>
    </citation>
    <scope>NUCLEOTIDE SEQUENCE [LARGE SCALE GENOMIC DNA]</scope>
    <source>
        <strain evidence="5">HHB-11173 SS5</strain>
    </source>
</reference>
<dbReference type="HOGENOM" id="CLU_674625_0_0_1"/>
<dbReference type="RefSeq" id="XP_007388068.1">
    <property type="nucleotide sequence ID" value="XM_007388006.1"/>
</dbReference>
<proteinExistence type="predicted"/>